<dbReference type="PROSITE" id="PS51698">
    <property type="entry name" value="U_BOX"/>
    <property type="match status" value="1"/>
</dbReference>
<dbReference type="PANTHER" id="PTHR35549:SF1">
    <property type="entry name" value="OS04G0584500 PROTEIN"/>
    <property type="match status" value="1"/>
</dbReference>
<dbReference type="InterPro" id="IPR056512">
    <property type="entry name" value="LIN_N"/>
</dbReference>
<dbReference type="Pfam" id="PF04564">
    <property type="entry name" value="U-box"/>
    <property type="match status" value="1"/>
</dbReference>
<protein>
    <recommendedName>
        <fullName evidence="3">RING-type E3 ubiquitin transferase</fullName>
        <ecNumber evidence="3">2.3.2.27</ecNumber>
    </recommendedName>
</protein>
<keyword evidence="4" id="KW-0808">Transferase</keyword>
<dbReference type="CDD" id="cd16664">
    <property type="entry name" value="RING-Ubox_PUB"/>
    <property type="match status" value="1"/>
</dbReference>
<dbReference type="EMBL" id="KZ305026">
    <property type="protein sequence ID" value="PIA53158.1"/>
    <property type="molecule type" value="Genomic_DNA"/>
</dbReference>
<evidence type="ECO:0000313" key="6">
    <source>
        <dbReference type="EMBL" id="PIA53158.1"/>
    </source>
</evidence>
<dbReference type="InterPro" id="IPR016024">
    <property type="entry name" value="ARM-type_fold"/>
</dbReference>
<dbReference type="InterPro" id="IPR045210">
    <property type="entry name" value="RING-Ubox_PUB"/>
</dbReference>
<feature type="domain" description="U-box" evidence="5">
    <location>
        <begin position="654"/>
        <end position="729"/>
    </location>
</feature>
<dbReference type="PANTHER" id="PTHR35549">
    <property type="entry name" value="OS04G0584500 PROTEIN"/>
    <property type="match status" value="1"/>
</dbReference>
<dbReference type="OrthoDB" id="10064100at2759"/>
<evidence type="ECO:0000256" key="3">
    <source>
        <dbReference type="ARBA" id="ARBA00012483"/>
    </source>
</evidence>
<organism evidence="6 7">
    <name type="scientific">Aquilegia coerulea</name>
    <name type="common">Rocky mountain columbine</name>
    <dbReference type="NCBI Taxonomy" id="218851"/>
    <lineage>
        <taxon>Eukaryota</taxon>
        <taxon>Viridiplantae</taxon>
        <taxon>Streptophyta</taxon>
        <taxon>Embryophyta</taxon>
        <taxon>Tracheophyta</taxon>
        <taxon>Spermatophyta</taxon>
        <taxon>Magnoliopsida</taxon>
        <taxon>Ranunculales</taxon>
        <taxon>Ranunculaceae</taxon>
        <taxon>Thalictroideae</taxon>
        <taxon>Aquilegia</taxon>
    </lineage>
</organism>
<dbReference type="InterPro" id="IPR011989">
    <property type="entry name" value="ARM-like"/>
</dbReference>
<comment type="catalytic activity">
    <reaction evidence="1">
        <text>S-ubiquitinyl-[E2 ubiquitin-conjugating enzyme]-L-cysteine + [acceptor protein]-L-lysine = [E2 ubiquitin-conjugating enzyme]-L-cysteine + N(6)-ubiquitinyl-[acceptor protein]-L-lysine.</text>
        <dbReference type="EC" id="2.3.2.27"/>
    </reaction>
</comment>
<evidence type="ECO:0000259" key="5">
    <source>
        <dbReference type="PROSITE" id="PS51698"/>
    </source>
</evidence>
<dbReference type="GO" id="GO:0016567">
    <property type="term" value="P:protein ubiquitination"/>
    <property type="evidence" value="ECO:0007669"/>
    <property type="project" value="UniProtKB-UniPathway"/>
</dbReference>
<evidence type="ECO:0000256" key="2">
    <source>
        <dbReference type="ARBA" id="ARBA00004906"/>
    </source>
</evidence>
<dbReference type="Proteomes" id="UP000230069">
    <property type="component" value="Unassembled WGS sequence"/>
</dbReference>
<gene>
    <name evidence="6" type="ORF">AQUCO_00900038v1</name>
</gene>
<evidence type="ECO:0000313" key="7">
    <source>
        <dbReference type="Proteomes" id="UP000230069"/>
    </source>
</evidence>
<dbReference type="UniPathway" id="UPA00143"/>
<dbReference type="InterPro" id="IPR013083">
    <property type="entry name" value="Znf_RING/FYVE/PHD"/>
</dbReference>
<dbReference type="Pfam" id="PF23568">
    <property type="entry name" value="ARM_LIN"/>
    <property type="match status" value="1"/>
</dbReference>
<dbReference type="Gene3D" id="3.30.40.10">
    <property type="entry name" value="Zinc/RING finger domain, C3HC4 (zinc finger)"/>
    <property type="match status" value="1"/>
</dbReference>
<evidence type="ECO:0000256" key="1">
    <source>
        <dbReference type="ARBA" id="ARBA00000900"/>
    </source>
</evidence>
<evidence type="ECO:0000256" key="4">
    <source>
        <dbReference type="ARBA" id="ARBA00022679"/>
    </source>
</evidence>
<keyword evidence="7" id="KW-1185">Reference proteome</keyword>
<name>A0A2G5EBL1_AQUCA</name>
<dbReference type="Gene3D" id="1.25.10.10">
    <property type="entry name" value="Leucine-rich Repeat Variant"/>
    <property type="match status" value="1"/>
</dbReference>
<dbReference type="GO" id="GO:0061630">
    <property type="term" value="F:ubiquitin protein ligase activity"/>
    <property type="evidence" value="ECO:0007669"/>
    <property type="project" value="UniProtKB-EC"/>
</dbReference>
<dbReference type="SMART" id="SM00504">
    <property type="entry name" value="Ubox"/>
    <property type="match status" value="1"/>
</dbReference>
<dbReference type="SUPFAM" id="SSF57850">
    <property type="entry name" value="RING/U-box"/>
    <property type="match status" value="1"/>
</dbReference>
<dbReference type="InterPro" id="IPR055566">
    <property type="entry name" value="ARM_LIN"/>
</dbReference>
<dbReference type="InParanoid" id="A0A2G5EBL1"/>
<reference evidence="6 7" key="1">
    <citation type="submission" date="2017-09" db="EMBL/GenBank/DDBJ databases">
        <title>WGS assembly of Aquilegia coerulea Goldsmith.</title>
        <authorList>
            <person name="Hodges S."/>
            <person name="Kramer E."/>
            <person name="Nordborg M."/>
            <person name="Tomkins J."/>
            <person name="Borevitz J."/>
            <person name="Derieg N."/>
            <person name="Yan J."/>
            <person name="Mihaltcheva S."/>
            <person name="Hayes R.D."/>
            <person name="Rokhsar D."/>
        </authorList>
    </citation>
    <scope>NUCLEOTIDE SEQUENCE [LARGE SCALE GENOMIC DNA]</scope>
    <source>
        <strain evidence="7">cv. Goldsmith</strain>
    </source>
</reference>
<dbReference type="Pfam" id="PF23628">
    <property type="entry name" value="ARM_LIN_C"/>
    <property type="match status" value="1"/>
</dbReference>
<dbReference type="STRING" id="218851.A0A2G5EBL1"/>
<dbReference type="InterPro" id="IPR003613">
    <property type="entry name" value="Ubox_domain"/>
</dbReference>
<dbReference type="SUPFAM" id="SSF48371">
    <property type="entry name" value="ARM repeat"/>
    <property type="match status" value="1"/>
</dbReference>
<dbReference type="EC" id="2.3.2.27" evidence="3"/>
<accession>A0A2G5EBL1</accession>
<proteinExistence type="predicted"/>
<comment type="pathway">
    <text evidence="2">Protein modification; protein ubiquitination.</text>
</comment>
<sequence length="1131" mass="127164">MASSSLQDLLEEEGFKGRKLTSSRSSFGADAMSMPLYLYKDQNQLTTSSSTVRIRTERTRSDISRYSVGNEFIKTKGVRSRLPRDNLLGSRRIVKELKKKELKETEGYEGVDTNIVQEIKRLNSRLSVDSPNNQLISGRRRSDAQEIQGFKDIFSNEVFETERGKNGYSNGFEENEKYRHSSNKLLPGLTSFSNSSSKSLQKHASSSRIITKTLHSRKVLDNEQSVLELALDEVAVKATVSILSGYIGRFLKDKEFRESLRDNCLSCLESTTSEESHHVNNKVMPNLDEAIETVERFVKGSGDTKDLKKASFQLSIITSLSSKELKDGFMSGIPNAQLSACAHIYLSVIYKLFKKDKVSAKHLLQVFCDSPPQARTTLLPELWDYLFLPNLSDLKLWYDQEVSSIPDTSSRPRKLKLLEKVYNEILDSGTYQFAVYYKDWLTEGVEAPAVPSVHIPSVSVQGFRQSPELASPIAHPMISKKLYDSVFGNSNELGDVDEVDGGEVEDNFDNCESSFGGTVEEDKRTVTCSPVPGKYTDQTFHEDATTNTAPDAPQHAHELLLPTFKEWRRFLTPHREEVNGEAQVTPSWCTTPGSTHMSQSVPYKKANDLILKKLAESVFQQQQAKDSTDIPASMHIYSEMSTNISYKDGSFFSNIPKDFICPLTGELFEDPVTLETGQTFERMAIKEWFDKGKITCPITGKALESLGLPVINFVLKRVIDSWKSEHCRNLLDFASNIERTSSENGFTSKDPRAVLLLEQLLTGFKTEERLMNAKHLISLGGLQFLILRFELGSIEEKSRIVVLLSCCIEADGSCRNYIAKNINKACLLELLHNKQVKSRANAVKLLTELICQYRRTEITSFLSSMQKEGLMNTMHVLLVYLQSSPPDQKPLIAILLLHFDLLVEPRKYSIYREEAVDSITVALQCSITDEKVRAQCCRALLILGGHMSFSGELLIENWLLRYAGFYDGCDSKNLDNVEENSKINKTILLADEEKAREDWWKNLAASLLGNGKKSFLEIVSRCLGSGDSTLVRTCLITVAWLSQALSVLPDAEFQLSAFSVLIPRLKESLESGSQVEHRVLASMTLLNFSRISECRVLLMTIGEEILIPLLSLSVVTWTAKELHELISGERL</sequence>
<dbReference type="AlphaFoldDB" id="A0A2G5EBL1"/>